<dbReference type="RefSeq" id="WP_313274266.1">
    <property type="nucleotide sequence ID" value="NZ_JASXSX010000004.1"/>
</dbReference>
<accession>A0ABU3IC87</accession>
<evidence type="ECO:0000256" key="1">
    <source>
        <dbReference type="SAM" id="MobiDB-lite"/>
    </source>
</evidence>
<evidence type="ECO:0000313" key="2">
    <source>
        <dbReference type="EMBL" id="MDT3767995.1"/>
    </source>
</evidence>
<comment type="caution">
    <text evidence="2">The sequence shown here is derived from an EMBL/GenBank/DDBJ whole genome shotgun (WGS) entry which is preliminary data.</text>
</comment>
<reference evidence="2 3" key="1">
    <citation type="submission" date="2023-06" db="EMBL/GenBank/DDBJ databases">
        <title>Draft genome sequence of Gleimia hominis type strain CCUG 57540T.</title>
        <authorList>
            <person name="Salva-Serra F."/>
            <person name="Cardew S."/>
            <person name="Jensie Markopoulos S."/>
            <person name="Ohlen M."/>
            <person name="Inganas E."/>
            <person name="Svensson-Stadler L."/>
            <person name="Moore E.R.B."/>
        </authorList>
    </citation>
    <scope>NUCLEOTIDE SEQUENCE [LARGE SCALE GENOMIC DNA]</scope>
    <source>
        <strain evidence="2 3">CCUG 57540</strain>
    </source>
</reference>
<organism evidence="2 3">
    <name type="scientific">Gleimia hominis</name>
    <dbReference type="NCBI Taxonomy" id="595468"/>
    <lineage>
        <taxon>Bacteria</taxon>
        <taxon>Bacillati</taxon>
        <taxon>Actinomycetota</taxon>
        <taxon>Actinomycetes</taxon>
        <taxon>Actinomycetales</taxon>
        <taxon>Actinomycetaceae</taxon>
        <taxon>Gleimia</taxon>
    </lineage>
</organism>
<protein>
    <recommendedName>
        <fullName evidence="4">Transcriptional regulator</fullName>
    </recommendedName>
</protein>
<feature type="compositionally biased region" description="Basic residues" evidence="1">
    <location>
        <begin position="1"/>
        <end position="11"/>
    </location>
</feature>
<evidence type="ECO:0000313" key="3">
    <source>
        <dbReference type="Proteomes" id="UP001247542"/>
    </source>
</evidence>
<proteinExistence type="predicted"/>
<evidence type="ECO:0008006" key="4">
    <source>
        <dbReference type="Google" id="ProtNLM"/>
    </source>
</evidence>
<keyword evidence="3" id="KW-1185">Reference proteome</keyword>
<name>A0ABU3IC87_9ACTO</name>
<dbReference type="Proteomes" id="UP001247542">
    <property type="component" value="Unassembled WGS sequence"/>
</dbReference>
<feature type="region of interest" description="Disordered" evidence="1">
    <location>
        <begin position="1"/>
        <end position="20"/>
    </location>
</feature>
<sequence length="66" mass="7690">MTKSGKKRRRAVQLSKVDEQALAQGRAPSWEQIRPTRVSHEVQREARLTPRDKQILADVPPHWQVH</sequence>
<gene>
    <name evidence="2" type="ORF">QS713_07990</name>
</gene>
<dbReference type="EMBL" id="JASXSX010000004">
    <property type="protein sequence ID" value="MDT3767995.1"/>
    <property type="molecule type" value="Genomic_DNA"/>
</dbReference>